<protein>
    <recommendedName>
        <fullName evidence="4">Lipoprotein</fullName>
    </recommendedName>
</protein>
<keyword evidence="3" id="KW-1185">Reference proteome</keyword>
<feature type="region of interest" description="Disordered" evidence="1">
    <location>
        <begin position="36"/>
        <end position="77"/>
    </location>
</feature>
<feature type="compositionally biased region" description="Low complexity" evidence="1">
    <location>
        <begin position="51"/>
        <end position="76"/>
    </location>
</feature>
<comment type="caution">
    <text evidence="2">The sequence shown here is derived from an EMBL/GenBank/DDBJ whole genome shotgun (WGS) entry which is preliminary data.</text>
</comment>
<evidence type="ECO:0008006" key="4">
    <source>
        <dbReference type="Google" id="ProtNLM"/>
    </source>
</evidence>
<name>A0A930YB15_9ACTN</name>
<dbReference type="PROSITE" id="PS51257">
    <property type="entry name" value="PROKAR_LIPOPROTEIN"/>
    <property type="match status" value="1"/>
</dbReference>
<evidence type="ECO:0000313" key="3">
    <source>
        <dbReference type="Proteomes" id="UP000656804"/>
    </source>
</evidence>
<evidence type="ECO:0000313" key="2">
    <source>
        <dbReference type="EMBL" id="MBF4160059.1"/>
    </source>
</evidence>
<accession>A0A930YB15</accession>
<reference evidence="2" key="1">
    <citation type="submission" date="2020-11" db="EMBL/GenBank/DDBJ databases">
        <title>Nocardioides sp. CBS4Y-1, whole genome shotgun sequence.</title>
        <authorList>
            <person name="Tuo L."/>
        </authorList>
    </citation>
    <scope>NUCLEOTIDE SEQUENCE</scope>
    <source>
        <strain evidence="2">CBS4Y-1</strain>
    </source>
</reference>
<organism evidence="2 3">
    <name type="scientific">Nocardioides acrostichi</name>
    <dbReference type="NCBI Taxonomy" id="2784339"/>
    <lineage>
        <taxon>Bacteria</taxon>
        <taxon>Bacillati</taxon>
        <taxon>Actinomycetota</taxon>
        <taxon>Actinomycetes</taxon>
        <taxon>Propionibacteriales</taxon>
        <taxon>Nocardioidaceae</taxon>
        <taxon>Nocardioides</taxon>
    </lineage>
</organism>
<sequence length="208" mass="21420">MSSTRPAPRTLWHGAAAAGVLTVTLGALAGCGDPGPEIISGSPQGASASESLAPSGDSPASSPASSPATSTSPSETAKPEYIRYAGGEDPGPFIANSTQVAKLKGAPDDFKNFIGRVADDLQEQSSCQADVGVTVFDVRSDGFASGAISDCGGYQALWAKVGQEWKEIAGTQDIWTCSLLKEYAVPSDVAGNQCYVPGQSDLQKYRQK</sequence>
<gene>
    <name evidence="2" type="ORF">ISG29_00020</name>
</gene>
<dbReference type="AlphaFoldDB" id="A0A930YB15"/>
<dbReference type="EMBL" id="JADIVZ010000001">
    <property type="protein sequence ID" value="MBF4160059.1"/>
    <property type="molecule type" value="Genomic_DNA"/>
</dbReference>
<dbReference type="Proteomes" id="UP000656804">
    <property type="component" value="Unassembled WGS sequence"/>
</dbReference>
<evidence type="ECO:0000256" key="1">
    <source>
        <dbReference type="SAM" id="MobiDB-lite"/>
    </source>
</evidence>
<dbReference type="RefSeq" id="WP_194501336.1">
    <property type="nucleotide sequence ID" value="NZ_JADIVZ010000001.1"/>
</dbReference>
<proteinExistence type="predicted"/>
<feature type="compositionally biased region" description="Polar residues" evidence="1">
    <location>
        <begin position="41"/>
        <end position="50"/>
    </location>
</feature>